<keyword evidence="4" id="KW-0931">ER-Golgi transport</keyword>
<dbReference type="GO" id="GO:0006891">
    <property type="term" value="P:intra-Golgi vesicle-mediated transport"/>
    <property type="evidence" value="ECO:0007669"/>
    <property type="project" value="TreeGrafter"/>
</dbReference>
<name>A0A7S2CV56_9STRA</name>
<evidence type="ECO:0000256" key="1">
    <source>
        <dbReference type="ARBA" id="ARBA00006914"/>
    </source>
</evidence>
<protein>
    <recommendedName>
        <fullName evidence="4">Vesicle-fusing ATPase</fullName>
        <ecNumber evidence="4">3.6.4.6</ecNumber>
    </recommendedName>
</protein>
<comment type="function">
    <text evidence="4">Required for vesicle-mediated transport. Catalyzes the fusion of transport vesicles within the Golgi cisternae. Is also required for transport from the endoplasmic reticulum to the Golgi stack. Seems to function as a fusion protein required for the delivery of cargo proteins to all compartments of the Golgi stack independent of vesicle origin.</text>
</comment>
<comment type="catalytic activity">
    <reaction evidence="4">
        <text>ATP + H2O = ADP + phosphate + H(+)</text>
        <dbReference type="Rhea" id="RHEA:13065"/>
        <dbReference type="ChEBI" id="CHEBI:15377"/>
        <dbReference type="ChEBI" id="CHEBI:15378"/>
        <dbReference type="ChEBI" id="CHEBI:30616"/>
        <dbReference type="ChEBI" id="CHEBI:43474"/>
        <dbReference type="ChEBI" id="CHEBI:456216"/>
        <dbReference type="EC" id="3.6.4.6"/>
    </reaction>
</comment>
<dbReference type="InterPro" id="IPR039812">
    <property type="entry name" value="Vesicle-fus_ATPase"/>
</dbReference>
<gene>
    <name evidence="5" type="ORF">FPAR1323_LOCUS13564</name>
</gene>
<comment type="cofactor">
    <cofactor evidence="4">
        <name>Mg(2+)</name>
        <dbReference type="ChEBI" id="CHEBI:18420"/>
    </cofactor>
    <text evidence="4">Binds 1 Mg(2+) ion per subunit.</text>
</comment>
<organism evidence="5">
    <name type="scientific">Florenciella parvula</name>
    <dbReference type="NCBI Taxonomy" id="236787"/>
    <lineage>
        <taxon>Eukaryota</taxon>
        <taxon>Sar</taxon>
        <taxon>Stramenopiles</taxon>
        <taxon>Ochrophyta</taxon>
        <taxon>Dictyochophyceae</taxon>
        <taxon>Florenciellales</taxon>
        <taxon>Florenciella</taxon>
    </lineage>
</organism>
<sequence length="113" mass="12587">MLVLLKKAPPKNKRLFIVGTTSIAHLLEDLQLVSTFHLSINVAKLQNKDECRAVLQEVVQMPLADLDAVCAEITKPLAVKQLLMLAEMARSEDDTIAATRFMECLHTMDLKDA</sequence>
<accession>A0A7S2CV56</accession>
<proteinExistence type="inferred from homology"/>
<dbReference type="GO" id="GO:0005524">
    <property type="term" value="F:ATP binding"/>
    <property type="evidence" value="ECO:0007669"/>
    <property type="project" value="UniProtKB-UniRule"/>
</dbReference>
<keyword evidence="3 4" id="KW-0067">ATP-binding</keyword>
<dbReference type="GO" id="GO:0043001">
    <property type="term" value="P:Golgi to plasma membrane protein transport"/>
    <property type="evidence" value="ECO:0007669"/>
    <property type="project" value="TreeGrafter"/>
</dbReference>
<keyword evidence="4" id="KW-0653">Protein transport</keyword>
<dbReference type="EMBL" id="HBGT01026065">
    <property type="protein sequence ID" value="CAD9436045.1"/>
    <property type="molecule type" value="Transcribed_RNA"/>
</dbReference>
<keyword evidence="4" id="KW-0963">Cytoplasm</keyword>
<keyword evidence="2 4" id="KW-0547">Nucleotide-binding</keyword>
<dbReference type="GO" id="GO:0046872">
    <property type="term" value="F:metal ion binding"/>
    <property type="evidence" value="ECO:0007669"/>
    <property type="project" value="UniProtKB-UniRule"/>
</dbReference>
<dbReference type="GO" id="GO:0016887">
    <property type="term" value="F:ATP hydrolysis activity"/>
    <property type="evidence" value="ECO:0007669"/>
    <property type="project" value="InterPro"/>
</dbReference>
<keyword evidence="4" id="KW-0479">Metal-binding</keyword>
<evidence type="ECO:0000256" key="4">
    <source>
        <dbReference type="RuleBase" id="RU367045"/>
    </source>
</evidence>
<comment type="subcellular location">
    <subcellularLocation>
        <location evidence="4">Cytoplasm</location>
    </subcellularLocation>
</comment>
<evidence type="ECO:0000256" key="3">
    <source>
        <dbReference type="ARBA" id="ARBA00022840"/>
    </source>
</evidence>
<dbReference type="GO" id="GO:0035494">
    <property type="term" value="P:SNARE complex disassembly"/>
    <property type="evidence" value="ECO:0007669"/>
    <property type="project" value="InterPro"/>
</dbReference>
<dbReference type="PANTHER" id="PTHR23078">
    <property type="entry name" value="VESICULAR-FUSION PROTEIN NSF"/>
    <property type="match status" value="1"/>
</dbReference>
<keyword evidence="4" id="KW-0460">Magnesium</keyword>
<dbReference type="GO" id="GO:0005795">
    <property type="term" value="C:Golgi stack"/>
    <property type="evidence" value="ECO:0007669"/>
    <property type="project" value="TreeGrafter"/>
</dbReference>
<evidence type="ECO:0000313" key="5">
    <source>
        <dbReference type="EMBL" id="CAD9436045.1"/>
    </source>
</evidence>
<dbReference type="PANTHER" id="PTHR23078:SF3">
    <property type="entry name" value="VESICLE-FUSING ATPASE"/>
    <property type="match status" value="1"/>
</dbReference>
<evidence type="ECO:0000256" key="2">
    <source>
        <dbReference type="ARBA" id="ARBA00022741"/>
    </source>
</evidence>
<keyword evidence="4" id="KW-0378">Hydrolase</keyword>
<reference evidence="5" key="1">
    <citation type="submission" date="2021-01" db="EMBL/GenBank/DDBJ databases">
        <authorList>
            <person name="Corre E."/>
            <person name="Pelletier E."/>
            <person name="Niang G."/>
            <person name="Scheremetjew M."/>
            <person name="Finn R."/>
            <person name="Kale V."/>
            <person name="Holt S."/>
            <person name="Cochrane G."/>
            <person name="Meng A."/>
            <person name="Brown T."/>
            <person name="Cohen L."/>
        </authorList>
    </citation>
    <scope>NUCLEOTIDE SEQUENCE</scope>
    <source>
        <strain evidence="5">RCC1693</strain>
    </source>
</reference>
<dbReference type="AlphaFoldDB" id="A0A7S2CV56"/>
<dbReference type="EC" id="3.6.4.6" evidence="4"/>
<comment type="similarity">
    <text evidence="1 4">Belongs to the AAA ATPase family.</text>
</comment>
<keyword evidence="4" id="KW-0813">Transport</keyword>